<feature type="region of interest" description="Disordered" evidence="3">
    <location>
        <begin position="67"/>
        <end position="92"/>
    </location>
</feature>
<evidence type="ECO:0000313" key="7">
    <source>
        <dbReference type="Proteomes" id="UP000053766"/>
    </source>
</evidence>
<evidence type="ECO:0000256" key="3">
    <source>
        <dbReference type="SAM" id="MobiDB-lite"/>
    </source>
</evidence>
<dbReference type="STRING" id="29172.A0A0D8XPK2"/>
<dbReference type="InterPro" id="IPR036179">
    <property type="entry name" value="Ig-like_dom_sf"/>
</dbReference>
<dbReference type="SMART" id="SM00408">
    <property type="entry name" value="IGc2"/>
    <property type="match status" value="1"/>
</dbReference>
<feature type="region of interest" description="Disordered" evidence="3">
    <location>
        <begin position="108"/>
        <end position="148"/>
    </location>
</feature>
<dbReference type="PANTHER" id="PTHR47633:SF8">
    <property type="entry name" value="SPEG NEIGHBOR PROTEIN"/>
    <property type="match status" value="1"/>
</dbReference>
<dbReference type="CDD" id="cd00096">
    <property type="entry name" value="Ig"/>
    <property type="match status" value="1"/>
</dbReference>
<dbReference type="InterPro" id="IPR013783">
    <property type="entry name" value="Ig-like_fold"/>
</dbReference>
<dbReference type="EMBL" id="KN716484">
    <property type="protein sequence ID" value="KJH44296.1"/>
    <property type="molecule type" value="Genomic_DNA"/>
</dbReference>
<keyword evidence="7" id="KW-1185">Reference proteome</keyword>
<evidence type="ECO:0000259" key="4">
    <source>
        <dbReference type="PROSITE" id="PS50835"/>
    </source>
</evidence>
<dbReference type="PROSITE" id="PS50853">
    <property type="entry name" value="FN3"/>
    <property type="match status" value="1"/>
</dbReference>
<name>A0A0D8XPK2_DICVI</name>
<comment type="similarity">
    <text evidence="1">Belongs to the protein kinase superfamily. CAMK Ser/Thr protein kinase family.</text>
</comment>
<dbReference type="OrthoDB" id="2570713at2759"/>
<sequence length="442" mass="50486">MTIIELFCTDTRKPHESNTKLSCLDVDIQKKFEYVEKILERAENDPSVPVGAPLFLESLHSITVETKTRTPSPAAMSPRRSKPGTKSPVLFSPGREHSMEVVIATKRGKPSFLPPGEVAPEIDDEDAKMDERKEKIKPRPHKDEFEDLREKLRREDERRKADREQLERYRPKNIYKDDVEFVRPVYDIDDTPWDSHYQIGPDTYLMASQGPSFNSRVRDYRRTLWGDGAPLVKQGILGYRNQDITVRERRRYTDILREMQTGVQPKSTESSTTIRKAPSLSAVERIKADIEKVSPCATRRNVDGTYAPIFVSRLRDVYLQQSPFVVFECVVSGSPLPHIDWQFQGSTIQNDGKYTIEQGQSICRLTISEPAVFDIGEYTCTATNEYGSDKTSSLLITGEAPPRPGRPDCDLISDTEVLVTWEAPECPTYLEGIVYRLEYRQA</sequence>
<dbReference type="InterPro" id="IPR007110">
    <property type="entry name" value="Ig-like_dom"/>
</dbReference>
<dbReference type="PROSITE" id="PS50835">
    <property type="entry name" value="IG_LIKE"/>
    <property type="match status" value="1"/>
</dbReference>
<dbReference type="InterPro" id="IPR003598">
    <property type="entry name" value="Ig_sub2"/>
</dbReference>
<dbReference type="AlphaFoldDB" id="A0A0D8XPK2"/>
<dbReference type="InterPro" id="IPR013098">
    <property type="entry name" value="Ig_I-set"/>
</dbReference>
<protein>
    <submittedName>
        <fullName evidence="6">Immunoglobulin I-set domain protein</fullName>
    </submittedName>
</protein>
<keyword evidence="2" id="KW-0393">Immunoglobulin domain</keyword>
<dbReference type="SUPFAM" id="SSF48726">
    <property type="entry name" value="Immunoglobulin"/>
    <property type="match status" value="1"/>
</dbReference>
<organism evidence="6 7">
    <name type="scientific">Dictyocaulus viviparus</name>
    <name type="common">Bovine lungworm</name>
    <dbReference type="NCBI Taxonomy" id="29172"/>
    <lineage>
        <taxon>Eukaryota</taxon>
        <taxon>Metazoa</taxon>
        <taxon>Ecdysozoa</taxon>
        <taxon>Nematoda</taxon>
        <taxon>Chromadorea</taxon>
        <taxon>Rhabditida</taxon>
        <taxon>Rhabditina</taxon>
        <taxon>Rhabditomorpha</taxon>
        <taxon>Strongyloidea</taxon>
        <taxon>Metastrongylidae</taxon>
        <taxon>Dictyocaulus</taxon>
    </lineage>
</organism>
<feature type="domain" description="Ig-like" evidence="4">
    <location>
        <begin position="308"/>
        <end position="397"/>
    </location>
</feature>
<dbReference type="GO" id="GO:0004672">
    <property type="term" value="F:protein kinase activity"/>
    <property type="evidence" value="ECO:0007669"/>
    <property type="project" value="TreeGrafter"/>
</dbReference>
<dbReference type="Pfam" id="PF07679">
    <property type="entry name" value="I-set"/>
    <property type="match status" value="1"/>
</dbReference>
<evidence type="ECO:0000256" key="1">
    <source>
        <dbReference type="ARBA" id="ARBA00006692"/>
    </source>
</evidence>
<reference evidence="7" key="2">
    <citation type="journal article" date="2016" name="Sci. Rep.">
        <title>Dictyocaulus viviparus genome, variome and transcriptome elucidate lungworm biology and support future intervention.</title>
        <authorList>
            <person name="McNulty S.N."/>
            <person name="Strube C."/>
            <person name="Rosa B.A."/>
            <person name="Martin J.C."/>
            <person name="Tyagi R."/>
            <person name="Choi Y.J."/>
            <person name="Wang Q."/>
            <person name="Hallsworth Pepin K."/>
            <person name="Zhang X."/>
            <person name="Ozersky P."/>
            <person name="Wilson R.K."/>
            <person name="Sternberg P.W."/>
            <person name="Gasser R.B."/>
            <person name="Mitreva M."/>
        </authorList>
    </citation>
    <scope>NUCLEOTIDE SEQUENCE [LARGE SCALE GENOMIC DNA]</scope>
    <source>
        <strain evidence="7">HannoverDv2000</strain>
    </source>
</reference>
<reference evidence="6 7" key="1">
    <citation type="submission" date="2013-11" db="EMBL/GenBank/DDBJ databases">
        <title>Draft genome of the bovine lungworm Dictyocaulus viviparus.</title>
        <authorList>
            <person name="Mitreva M."/>
        </authorList>
    </citation>
    <scope>NUCLEOTIDE SEQUENCE [LARGE SCALE GENOMIC DNA]</scope>
    <source>
        <strain evidence="6 7">HannoverDv2000</strain>
    </source>
</reference>
<evidence type="ECO:0000259" key="5">
    <source>
        <dbReference type="PROSITE" id="PS50853"/>
    </source>
</evidence>
<evidence type="ECO:0000256" key="2">
    <source>
        <dbReference type="ARBA" id="ARBA00023319"/>
    </source>
</evidence>
<proteinExistence type="inferred from homology"/>
<feature type="domain" description="Fibronectin type-III" evidence="5">
    <location>
        <begin position="403"/>
        <end position="442"/>
    </location>
</feature>
<dbReference type="InterPro" id="IPR003961">
    <property type="entry name" value="FN3_dom"/>
</dbReference>
<dbReference type="Proteomes" id="UP000053766">
    <property type="component" value="Unassembled WGS sequence"/>
</dbReference>
<gene>
    <name evidence="6" type="ORF">DICVIV_09663</name>
</gene>
<dbReference type="FunFam" id="2.60.40.10:FF:000080">
    <property type="entry name" value="Myosin light chain kinase, smooth muscle"/>
    <property type="match status" value="1"/>
</dbReference>
<accession>A0A0D8XPK2</accession>
<dbReference type="Gene3D" id="2.60.40.10">
    <property type="entry name" value="Immunoglobulins"/>
    <property type="match status" value="1"/>
</dbReference>
<feature type="non-terminal residue" evidence="6">
    <location>
        <position position="442"/>
    </location>
</feature>
<dbReference type="PANTHER" id="PTHR47633">
    <property type="entry name" value="IMMUNOGLOBULIN"/>
    <property type="match status" value="1"/>
</dbReference>
<evidence type="ECO:0000313" key="6">
    <source>
        <dbReference type="EMBL" id="KJH44296.1"/>
    </source>
</evidence>